<keyword evidence="2" id="KW-1185">Reference proteome</keyword>
<dbReference type="OrthoDB" id="9815752at2"/>
<dbReference type="Gene3D" id="2.180.10.10">
    <property type="entry name" value="RHS repeat-associated core"/>
    <property type="match status" value="1"/>
</dbReference>
<accession>A0A1M6ZGK0</accession>
<dbReference type="EMBL" id="FRAC01000029">
    <property type="protein sequence ID" value="SHL29499.1"/>
    <property type="molecule type" value="Genomic_DNA"/>
</dbReference>
<protein>
    <recommendedName>
        <fullName evidence="3">YD repeat-containing protein</fullName>
    </recommendedName>
</protein>
<gene>
    <name evidence="1" type="ORF">SAMN02745136_04558</name>
</gene>
<sequence>MHTVYEYDTDDNIVRLTLKKEEESLISDYCSEYDLNGNRTLKSGRCILPGEENLSEQRICYRYDSMNRLLEERYHDDPIRYIYDKCGNRLEKVDYKNNMYWLSKQKS</sequence>
<evidence type="ECO:0008006" key="3">
    <source>
        <dbReference type="Google" id="ProtNLM"/>
    </source>
</evidence>
<evidence type="ECO:0000313" key="1">
    <source>
        <dbReference type="EMBL" id="SHL29499.1"/>
    </source>
</evidence>
<evidence type="ECO:0000313" key="2">
    <source>
        <dbReference type="Proteomes" id="UP000184386"/>
    </source>
</evidence>
<reference evidence="1 2" key="1">
    <citation type="submission" date="2016-11" db="EMBL/GenBank/DDBJ databases">
        <authorList>
            <person name="Jaros S."/>
            <person name="Januszkiewicz K."/>
            <person name="Wedrychowicz H."/>
        </authorList>
    </citation>
    <scope>NUCLEOTIDE SEQUENCE [LARGE SCALE GENOMIC DNA]</scope>
    <source>
        <strain evidence="1 2">DSM 15929</strain>
    </source>
</reference>
<dbReference type="STRING" id="1121322.SAMN02745136_04558"/>
<name>A0A1M6ZGK0_9FIRM</name>
<organism evidence="1 2">
    <name type="scientific">Anaerocolumna jejuensis DSM 15929</name>
    <dbReference type="NCBI Taxonomy" id="1121322"/>
    <lineage>
        <taxon>Bacteria</taxon>
        <taxon>Bacillati</taxon>
        <taxon>Bacillota</taxon>
        <taxon>Clostridia</taxon>
        <taxon>Lachnospirales</taxon>
        <taxon>Lachnospiraceae</taxon>
        <taxon>Anaerocolumna</taxon>
    </lineage>
</organism>
<dbReference type="RefSeq" id="WP_073279337.1">
    <property type="nucleotide sequence ID" value="NZ_FRAC01000029.1"/>
</dbReference>
<proteinExistence type="predicted"/>
<dbReference type="AlphaFoldDB" id="A0A1M6ZGK0"/>
<dbReference type="Proteomes" id="UP000184386">
    <property type="component" value="Unassembled WGS sequence"/>
</dbReference>